<evidence type="ECO:0000256" key="1">
    <source>
        <dbReference type="ARBA" id="ARBA00022801"/>
    </source>
</evidence>
<dbReference type="HAMAP" id="MF_01940">
    <property type="entry name" value="RNA_CPDase"/>
    <property type="match status" value="1"/>
</dbReference>
<feature type="domain" description="Phosphoesterase HXTX" evidence="3">
    <location>
        <begin position="96"/>
        <end position="174"/>
    </location>
</feature>
<dbReference type="OrthoDB" id="9793819at2"/>
<dbReference type="SUPFAM" id="SSF55144">
    <property type="entry name" value="LigT-like"/>
    <property type="match status" value="1"/>
</dbReference>
<dbReference type="GO" id="GO:0008664">
    <property type="term" value="F:RNA 2',3'-cyclic 3'-phosphodiesterase activity"/>
    <property type="evidence" value="ECO:0007669"/>
    <property type="project" value="UniProtKB-EC"/>
</dbReference>
<dbReference type="GO" id="GO:0016874">
    <property type="term" value="F:ligase activity"/>
    <property type="evidence" value="ECO:0007669"/>
    <property type="project" value="UniProtKB-KW"/>
</dbReference>
<evidence type="ECO:0000259" key="3">
    <source>
        <dbReference type="Pfam" id="PF02834"/>
    </source>
</evidence>
<dbReference type="EC" id="3.1.4.58" evidence="2"/>
<sequence length="190" mass="21596">MRCFFGLPMPEAYQSNLAVLINDVKPGLRSRISWTRPDNWHLTLKFLGEVSSEKLESLVGLFQTPLGESFTLQGQGGGFFPDRRRPRVLWVGVGQGMKAVQDLAAEIDRRCATLGFAPESRPFQPHLTVARIRQALDDPWANLLSELRRASWPEIRMERIVLWQSRLTPAGPCYQRLAEFELRPANDPVP</sequence>
<dbReference type="Gene3D" id="3.90.1140.10">
    <property type="entry name" value="Cyclic phosphodiesterase"/>
    <property type="match status" value="1"/>
</dbReference>
<organism evidence="4 5">
    <name type="scientific">Desulfonatronum thiosulfatophilum</name>
    <dbReference type="NCBI Taxonomy" id="617002"/>
    <lineage>
        <taxon>Bacteria</taxon>
        <taxon>Pseudomonadati</taxon>
        <taxon>Thermodesulfobacteriota</taxon>
        <taxon>Desulfovibrionia</taxon>
        <taxon>Desulfovibrionales</taxon>
        <taxon>Desulfonatronaceae</taxon>
        <taxon>Desulfonatronum</taxon>
    </lineage>
</organism>
<dbReference type="AlphaFoldDB" id="A0A1G6B9I5"/>
<evidence type="ECO:0000313" key="4">
    <source>
        <dbReference type="EMBL" id="SDB17287.1"/>
    </source>
</evidence>
<feature type="active site" description="Proton donor" evidence="2">
    <location>
        <position position="41"/>
    </location>
</feature>
<reference evidence="4 5" key="1">
    <citation type="submission" date="2016-10" db="EMBL/GenBank/DDBJ databases">
        <authorList>
            <person name="de Groot N.N."/>
        </authorList>
    </citation>
    <scope>NUCLEOTIDE SEQUENCE [LARGE SCALE GENOMIC DNA]</scope>
    <source>
        <strain evidence="4 5">ASO4-2</strain>
    </source>
</reference>
<keyword evidence="5" id="KW-1185">Reference proteome</keyword>
<dbReference type="PANTHER" id="PTHR35561">
    <property type="entry name" value="RNA 2',3'-CYCLIC PHOSPHODIESTERASE"/>
    <property type="match status" value="1"/>
</dbReference>
<feature type="active site" description="Proton acceptor" evidence="2">
    <location>
        <position position="126"/>
    </location>
</feature>
<keyword evidence="1 2" id="KW-0378">Hydrolase</keyword>
<name>A0A1G6B9I5_9BACT</name>
<dbReference type="PANTHER" id="PTHR35561:SF1">
    <property type="entry name" value="RNA 2',3'-CYCLIC PHOSPHODIESTERASE"/>
    <property type="match status" value="1"/>
</dbReference>
<accession>A0A1G6B9I5</accession>
<evidence type="ECO:0000313" key="5">
    <source>
        <dbReference type="Proteomes" id="UP000198771"/>
    </source>
</evidence>
<evidence type="ECO:0000256" key="2">
    <source>
        <dbReference type="HAMAP-Rule" id="MF_01940"/>
    </source>
</evidence>
<comment type="catalytic activity">
    <reaction evidence="2">
        <text>a 3'-end 2',3'-cyclophospho-ribonucleotide-RNA + H2O = a 3'-end 2'-phospho-ribonucleotide-RNA + H(+)</text>
        <dbReference type="Rhea" id="RHEA:11828"/>
        <dbReference type="Rhea" id="RHEA-COMP:10464"/>
        <dbReference type="Rhea" id="RHEA-COMP:17353"/>
        <dbReference type="ChEBI" id="CHEBI:15377"/>
        <dbReference type="ChEBI" id="CHEBI:15378"/>
        <dbReference type="ChEBI" id="CHEBI:83064"/>
        <dbReference type="ChEBI" id="CHEBI:173113"/>
        <dbReference type="EC" id="3.1.4.58"/>
    </reaction>
</comment>
<gene>
    <name evidence="4" type="ORF">SAMN05660653_00819</name>
</gene>
<keyword evidence="4" id="KW-0436">Ligase</keyword>
<comment type="similarity">
    <text evidence="2">Belongs to the 2H phosphoesterase superfamily. ThpR family.</text>
</comment>
<dbReference type="EMBL" id="FMXO01000004">
    <property type="protein sequence ID" value="SDB17287.1"/>
    <property type="molecule type" value="Genomic_DNA"/>
</dbReference>
<dbReference type="STRING" id="617002.SAMN05660653_00819"/>
<feature type="short sequence motif" description="HXTX 2" evidence="2">
    <location>
        <begin position="126"/>
        <end position="129"/>
    </location>
</feature>
<dbReference type="GO" id="GO:0004113">
    <property type="term" value="F:2',3'-cyclic-nucleotide 3'-phosphodiesterase activity"/>
    <property type="evidence" value="ECO:0007669"/>
    <property type="project" value="InterPro"/>
</dbReference>
<dbReference type="Proteomes" id="UP000198771">
    <property type="component" value="Unassembled WGS sequence"/>
</dbReference>
<proteinExistence type="inferred from homology"/>
<dbReference type="Pfam" id="PF02834">
    <property type="entry name" value="LigT_PEase"/>
    <property type="match status" value="2"/>
</dbReference>
<dbReference type="InterPro" id="IPR004175">
    <property type="entry name" value="RNA_CPDase"/>
</dbReference>
<comment type="function">
    <text evidence="2">Hydrolyzes RNA 2',3'-cyclic phosphodiester to an RNA 2'-phosphomonoester.</text>
</comment>
<dbReference type="InterPro" id="IPR014051">
    <property type="entry name" value="Phosphoesterase_HXTX"/>
</dbReference>
<protein>
    <recommendedName>
        <fullName evidence="2">RNA 2',3'-cyclic phosphodiesterase</fullName>
        <shortName evidence="2">RNA 2',3'-CPDase</shortName>
        <ecNumber evidence="2">3.1.4.58</ecNumber>
    </recommendedName>
</protein>
<dbReference type="RefSeq" id="WP_161946188.1">
    <property type="nucleotide sequence ID" value="NZ_FMXO01000004.1"/>
</dbReference>
<feature type="short sequence motif" description="HXTX 1" evidence="2">
    <location>
        <begin position="41"/>
        <end position="44"/>
    </location>
</feature>
<feature type="domain" description="Phosphoesterase HXTX" evidence="3">
    <location>
        <begin position="7"/>
        <end position="90"/>
    </location>
</feature>
<dbReference type="NCBIfam" id="TIGR02258">
    <property type="entry name" value="2_5_ligase"/>
    <property type="match status" value="1"/>
</dbReference>
<dbReference type="InterPro" id="IPR009097">
    <property type="entry name" value="Cyclic_Pdiesterase"/>
</dbReference>